<feature type="non-terminal residue" evidence="1">
    <location>
        <position position="1"/>
    </location>
</feature>
<gene>
    <name evidence="1" type="ORF">RFULGI_LOCUS15823</name>
</gene>
<reference evidence="1" key="1">
    <citation type="submission" date="2021-06" db="EMBL/GenBank/DDBJ databases">
        <authorList>
            <person name="Kallberg Y."/>
            <person name="Tangrot J."/>
            <person name="Rosling A."/>
        </authorList>
    </citation>
    <scope>NUCLEOTIDE SEQUENCE</scope>
    <source>
        <strain evidence="1">IN212</strain>
    </source>
</reference>
<dbReference type="OrthoDB" id="2448606at2759"/>
<evidence type="ECO:0000313" key="1">
    <source>
        <dbReference type="EMBL" id="CAG8781037.1"/>
    </source>
</evidence>
<dbReference type="AlphaFoldDB" id="A0A9N9JGC9"/>
<feature type="non-terminal residue" evidence="1">
    <location>
        <position position="64"/>
    </location>
</feature>
<proteinExistence type="predicted"/>
<accession>A0A9N9JGC9</accession>
<protein>
    <submittedName>
        <fullName evidence="1">2478_t:CDS:1</fullName>
    </submittedName>
</protein>
<comment type="caution">
    <text evidence="1">The sequence shown here is derived from an EMBL/GenBank/DDBJ whole genome shotgun (WGS) entry which is preliminary data.</text>
</comment>
<evidence type="ECO:0000313" key="2">
    <source>
        <dbReference type="Proteomes" id="UP000789396"/>
    </source>
</evidence>
<organism evidence="1 2">
    <name type="scientific">Racocetra fulgida</name>
    <dbReference type="NCBI Taxonomy" id="60492"/>
    <lineage>
        <taxon>Eukaryota</taxon>
        <taxon>Fungi</taxon>
        <taxon>Fungi incertae sedis</taxon>
        <taxon>Mucoromycota</taxon>
        <taxon>Glomeromycotina</taxon>
        <taxon>Glomeromycetes</taxon>
        <taxon>Diversisporales</taxon>
        <taxon>Gigasporaceae</taxon>
        <taxon>Racocetra</taxon>
    </lineage>
</organism>
<keyword evidence="2" id="KW-1185">Reference proteome</keyword>
<sequence length="64" mass="7331">MNEMQKLHNDINKKKKDANIPVEIINRLRATLGTPQFKEIVKHVQKVMSGKQDFLTSKTVKIGV</sequence>
<dbReference type="Proteomes" id="UP000789396">
    <property type="component" value="Unassembled WGS sequence"/>
</dbReference>
<dbReference type="EMBL" id="CAJVPZ010052821">
    <property type="protein sequence ID" value="CAG8781037.1"/>
    <property type="molecule type" value="Genomic_DNA"/>
</dbReference>
<name>A0A9N9JGC9_9GLOM</name>